<keyword evidence="2" id="KW-0719">Serine esterase</keyword>
<comment type="similarity">
    <text evidence="1 4">Belongs to the type-B carboxylesterase/lipase family.</text>
</comment>
<dbReference type="EMBL" id="BTSY01000002">
    <property type="protein sequence ID" value="GMT16149.1"/>
    <property type="molecule type" value="Genomic_DNA"/>
</dbReference>
<protein>
    <recommendedName>
        <fullName evidence="4">Carboxylic ester hydrolase</fullName>
        <ecNumber evidence="4">3.1.1.-</ecNumber>
    </recommendedName>
</protein>
<dbReference type="SUPFAM" id="SSF53474">
    <property type="entry name" value="alpha/beta-Hydrolases"/>
    <property type="match status" value="1"/>
</dbReference>
<keyword evidence="3 4" id="KW-0378">Hydrolase</keyword>
<dbReference type="InterPro" id="IPR029058">
    <property type="entry name" value="AB_hydrolase_fold"/>
</dbReference>
<dbReference type="EC" id="3.1.1.-" evidence="4"/>
<evidence type="ECO:0000259" key="5">
    <source>
        <dbReference type="Pfam" id="PF00135"/>
    </source>
</evidence>
<accession>A0AAV5VE42</accession>
<evidence type="ECO:0000256" key="2">
    <source>
        <dbReference type="ARBA" id="ARBA00022487"/>
    </source>
</evidence>
<name>A0AAV5VE42_9BILA</name>
<comment type="caution">
    <text evidence="6">The sequence shown here is derived from an EMBL/GenBank/DDBJ whole genome shotgun (WGS) entry which is preliminary data.</text>
</comment>
<organism evidence="6 7">
    <name type="scientific">Pristionchus fissidentatus</name>
    <dbReference type="NCBI Taxonomy" id="1538716"/>
    <lineage>
        <taxon>Eukaryota</taxon>
        <taxon>Metazoa</taxon>
        <taxon>Ecdysozoa</taxon>
        <taxon>Nematoda</taxon>
        <taxon>Chromadorea</taxon>
        <taxon>Rhabditida</taxon>
        <taxon>Rhabditina</taxon>
        <taxon>Diplogasteromorpha</taxon>
        <taxon>Diplogasteroidea</taxon>
        <taxon>Neodiplogasteridae</taxon>
        <taxon>Pristionchus</taxon>
    </lineage>
</organism>
<dbReference type="GO" id="GO:0052689">
    <property type="term" value="F:carboxylic ester hydrolase activity"/>
    <property type="evidence" value="ECO:0007669"/>
    <property type="project" value="UniProtKB-KW"/>
</dbReference>
<dbReference type="PANTHER" id="PTHR43142:SF1">
    <property type="entry name" value="CARBOXYLIC ESTER HYDROLASE"/>
    <property type="match status" value="1"/>
</dbReference>
<evidence type="ECO:0000256" key="4">
    <source>
        <dbReference type="RuleBase" id="RU361235"/>
    </source>
</evidence>
<dbReference type="Gene3D" id="3.40.50.1820">
    <property type="entry name" value="alpha/beta hydrolase"/>
    <property type="match status" value="1"/>
</dbReference>
<dbReference type="PROSITE" id="PS00122">
    <property type="entry name" value="CARBOXYLESTERASE_B_1"/>
    <property type="match status" value="1"/>
</dbReference>
<sequence length="219" mass="24311">MVYIHGGSFTTGGADEYHWKGAIRNLVSRGVVVVTIQYRLGLVGFFTTFTVTFPPNRGIYDQILALQWVNEEIASFGGDVKRITLFGQSAGSVSVSDLSLSPLSRELFHHLIQTSGSSIQEIETNESPLGSIHQDRALQICQINSTDWGSVEKDQDLMECLLRATPQKLTAFDFSDVKNWNVAIDGALLPDYPEKMAESRPKYPVLMGDVLEEYATFSK</sequence>
<reference evidence="6" key="1">
    <citation type="submission" date="2023-10" db="EMBL/GenBank/DDBJ databases">
        <title>Genome assembly of Pristionchus species.</title>
        <authorList>
            <person name="Yoshida K."/>
            <person name="Sommer R.J."/>
        </authorList>
    </citation>
    <scope>NUCLEOTIDE SEQUENCE</scope>
    <source>
        <strain evidence="6">RS5133</strain>
    </source>
</reference>
<dbReference type="AlphaFoldDB" id="A0AAV5VE42"/>
<feature type="domain" description="Carboxylesterase type B" evidence="5">
    <location>
        <begin position="1"/>
        <end position="217"/>
    </location>
</feature>
<keyword evidence="7" id="KW-1185">Reference proteome</keyword>
<dbReference type="InterPro" id="IPR019826">
    <property type="entry name" value="Carboxylesterase_B_AS"/>
</dbReference>
<proteinExistence type="inferred from homology"/>
<feature type="non-terminal residue" evidence="6">
    <location>
        <position position="219"/>
    </location>
</feature>
<dbReference type="InterPro" id="IPR002018">
    <property type="entry name" value="CarbesteraseB"/>
</dbReference>
<dbReference type="Proteomes" id="UP001432322">
    <property type="component" value="Unassembled WGS sequence"/>
</dbReference>
<dbReference type="PANTHER" id="PTHR43142">
    <property type="entry name" value="CARBOXYLIC ESTER HYDROLASE"/>
    <property type="match status" value="1"/>
</dbReference>
<evidence type="ECO:0000313" key="6">
    <source>
        <dbReference type="EMBL" id="GMT16149.1"/>
    </source>
</evidence>
<evidence type="ECO:0000256" key="1">
    <source>
        <dbReference type="ARBA" id="ARBA00005964"/>
    </source>
</evidence>
<evidence type="ECO:0000256" key="3">
    <source>
        <dbReference type="ARBA" id="ARBA00022801"/>
    </source>
</evidence>
<evidence type="ECO:0000313" key="7">
    <source>
        <dbReference type="Proteomes" id="UP001432322"/>
    </source>
</evidence>
<dbReference type="Pfam" id="PF00135">
    <property type="entry name" value="COesterase"/>
    <property type="match status" value="1"/>
</dbReference>
<gene>
    <name evidence="6" type="ORF">PFISCL1PPCAC_7445</name>
</gene>